<evidence type="ECO:0000313" key="5">
    <source>
        <dbReference type="Proteomes" id="UP001331761"/>
    </source>
</evidence>
<keyword evidence="2" id="KW-0732">Signal</keyword>
<dbReference type="InterPro" id="IPR016186">
    <property type="entry name" value="C-type_lectin-like/link_sf"/>
</dbReference>
<dbReference type="SUPFAM" id="SSF56436">
    <property type="entry name" value="C-type lectin-like"/>
    <property type="match status" value="1"/>
</dbReference>
<sequence>MSIRVLLIAFSIVRVVTADNVAGRESSAFDEKSNVGPVFLAGYQDGWAILGKYVKAYKVFGDKKTWAGANKACKSKGAQLASIMNKEENDIIWGIAKSVPDGTGPESAIWIGGRKKGGSWKWADGTKWDYENWDSGEPNNAKGREHCLQILAHPQRKGKWNDYFCDIKLAFVCEK</sequence>
<dbReference type="Proteomes" id="UP001331761">
    <property type="component" value="Unassembled WGS sequence"/>
</dbReference>
<gene>
    <name evidence="4" type="ORF">GCK32_003689</name>
</gene>
<dbReference type="EMBL" id="WIXE01001942">
    <property type="protein sequence ID" value="KAK5985245.1"/>
    <property type="molecule type" value="Genomic_DNA"/>
</dbReference>
<dbReference type="PANTHER" id="PTHR22803">
    <property type="entry name" value="MANNOSE, PHOSPHOLIPASE, LECTIN RECEPTOR RELATED"/>
    <property type="match status" value="1"/>
</dbReference>
<dbReference type="PROSITE" id="PS50041">
    <property type="entry name" value="C_TYPE_LECTIN_2"/>
    <property type="match status" value="1"/>
</dbReference>
<dbReference type="CDD" id="cd00037">
    <property type="entry name" value="CLECT"/>
    <property type="match status" value="1"/>
</dbReference>
<dbReference type="InterPro" id="IPR050111">
    <property type="entry name" value="C-type_lectin/snaclec_domain"/>
</dbReference>
<proteinExistence type="predicted"/>
<feature type="chain" id="PRO_5043050896" description="C-type lectin domain-containing protein" evidence="2">
    <location>
        <begin position="19"/>
        <end position="175"/>
    </location>
</feature>
<evidence type="ECO:0000313" key="4">
    <source>
        <dbReference type="EMBL" id="KAK5985245.1"/>
    </source>
</evidence>
<dbReference type="InterPro" id="IPR001304">
    <property type="entry name" value="C-type_lectin-like"/>
</dbReference>
<evidence type="ECO:0000256" key="1">
    <source>
        <dbReference type="ARBA" id="ARBA00023157"/>
    </source>
</evidence>
<dbReference type="InterPro" id="IPR016187">
    <property type="entry name" value="CTDL_fold"/>
</dbReference>
<dbReference type="Pfam" id="PF00059">
    <property type="entry name" value="Lectin_C"/>
    <property type="match status" value="1"/>
</dbReference>
<evidence type="ECO:0000256" key="2">
    <source>
        <dbReference type="SAM" id="SignalP"/>
    </source>
</evidence>
<keyword evidence="1" id="KW-1015">Disulfide bond</keyword>
<dbReference type="SMART" id="SM00034">
    <property type="entry name" value="CLECT"/>
    <property type="match status" value="1"/>
</dbReference>
<feature type="signal peptide" evidence="2">
    <location>
        <begin position="1"/>
        <end position="18"/>
    </location>
</feature>
<feature type="domain" description="C-type lectin" evidence="3">
    <location>
        <begin position="57"/>
        <end position="174"/>
    </location>
</feature>
<organism evidence="4 5">
    <name type="scientific">Trichostrongylus colubriformis</name>
    <name type="common">Black scour worm</name>
    <dbReference type="NCBI Taxonomy" id="6319"/>
    <lineage>
        <taxon>Eukaryota</taxon>
        <taxon>Metazoa</taxon>
        <taxon>Ecdysozoa</taxon>
        <taxon>Nematoda</taxon>
        <taxon>Chromadorea</taxon>
        <taxon>Rhabditida</taxon>
        <taxon>Rhabditina</taxon>
        <taxon>Rhabditomorpha</taxon>
        <taxon>Strongyloidea</taxon>
        <taxon>Trichostrongylidae</taxon>
        <taxon>Trichostrongylus</taxon>
    </lineage>
</organism>
<protein>
    <recommendedName>
        <fullName evidence="3">C-type lectin domain-containing protein</fullName>
    </recommendedName>
</protein>
<dbReference type="Gene3D" id="3.10.100.10">
    <property type="entry name" value="Mannose-Binding Protein A, subunit A"/>
    <property type="match status" value="1"/>
</dbReference>
<accession>A0AAN8FVX1</accession>
<dbReference type="AlphaFoldDB" id="A0AAN8FVX1"/>
<evidence type="ECO:0000259" key="3">
    <source>
        <dbReference type="PROSITE" id="PS50041"/>
    </source>
</evidence>
<name>A0AAN8FVX1_TRICO</name>
<dbReference type="PROSITE" id="PS00615">
    <property type="entry name" value="C_TYPE_LECTIN_1"/>
    <property type="match status" value="1"/>
</dbReference>
<dbReference type="InterPro" id="IPR018378">
    <property type="entry name" value="C-type_lectin_CS"/>
</dbReference>
<keyword evidence="5" id="KW-1185">Reference proteome</keyword>
<comment type="caution">
    <text evidence="4">The sequence shown here is derived from an EMBL/GenBank/DDBJ whole genome shotgun (WGS) entry which is preliminary data.</text>
</comment>
<reference evidence="4 5" key="1">
    <citation type="submission" date="2019-10" db="EMBL/GenBank/DDBJ databases">
        <title>Assembly and Annotation for the nematode Trichostrongylus colubriformis.</title>
        <authorList>
            <person name="Martin J."/>
        </authorList>
    </citation>
    <scope>NUCLEOTIDE SEQUENCE [LARGE SCALE GENOMIC DNA]</scope>
    <source>
        <strain evidence="4">G859</strain>
        <tissue evidence="4">Whole worm</tissue>
    </source>
</reference>